<organism evidence="1 2">
    <name type="scientific">Ferrovibrio terrae</name>
    <dbReference type="NCBI Taxonomy" id="2594003"/>
    <lineage>
        <taxon>Bacteria</taxon>
        <taxon>Pseudomonadati</taxon>
        <taxon>Pseudomonadota</taxon>
        <taxon>Alphaproteobacteria</taxon>
        <taxon>Rhodospirillales</taxon>
        <taxon>Rhodospirillaceae</taxon>
        <taxon>Ferrovibrio</taxon>
    </lineage>
</organism>
<dbReference type="EMBL" id="CP041636">
    <property type="protein sequence ID" value="QDO99835.1"/>
    <property type="molecule type" value="Genomic_DNA"/>
</dbReference>
<dbReference type="AlphaFoldDB" id="A0A516H810"/>
<protein>
    <submittedName>
        <fullName evidence="1">DUF2155 domain-containing protein</fullName>
    </submittedName>
</protein>
<evidence type="ECO:0000313" key="1">
    <source>
        <dbReference type="EMBL" id="QDO99835.1"/>
    </source>
</evidence>
<dbReference type="KEGG" id="fer:FNB15_19135"/>
<gene>
    <name evidence="1" type="ORF">FNB15_19135</name>
</gene>
<sequence length="107" mass="11730">MPIAVLQGLDKITARIYTFEAPVDQTIGFGTLKVTVKSCRKRPPEYPPESAAFLDVVEQRPDQQPNALFQGWMFASSPGLNPLEHPVYDVWLIDCRTSAGGASGARP</sequence>
<dbReference type="Proteomes" id="UP000317496">
    <property type="component" value="Chromosome"/>
</dbReference>
<keyword evidence="2" id="KW-1185">Reference proteome</keyword>
<proteinExistence type="predicted"/>
<reference evidence="1 2" key="1">
    <citation type="submission" date="2019-07" db="EMBL/GenBank/DDBJ databases">
        <title>Genome sequencing for Ferrovibrio sp. K5.</title>
        <authorList>
            <person name="Park S.-J."/>
        </authorList>
    </citation>
    <scope>NUCLEOTIDE SEQUENCE [LARGE SCALE GENOMIC DNA]</scope>
    <source>
        <strain evidence="1 2">K5</strain>
    </source>
</reference>
<dbReference type="Pfam" id="PF09923">
    <property type="entry name" value="DUF2155"/>
    <property type="match status" value="1"/>
</dbReference>
<dbReference type="OrthoDB" id="9810376at2"/>
<accession>A0A516H810</accession>
<dbReference type="InterPro" id="IPR019225">
    <property type="entry name" value="DUF2155"/>
</dbReference>
<name>A0A516H810_9PROT</name>
<evidence type="ECO:0000313" key="2">
    <source>
        <dbReference type="Proteomes" id="UP000317496"/>
    </source>
</evidence>